<reference evidence="9" key="1">
    <citation type="submission" date="2021-02" db="EMBL/GenBank/DDBJ databases">
        <authorList>
            <person name="Nowell W R."/>
        </authorList>
    </citation>
    <scope>NUCLEOTIDE SEQUENCE</scope>
</reference>
<dbReference type="PANTHER" id="PTHR24406">
    <property type="entry name" value="TRANSCRIPTIONAL REPRESSOR CTCFL-RELATED"/>
    <property type="match status" value="1"/>
</dbReference>
<dbReference type="GO" id="GO:0008270">
    <property type="term" value="F:zinc ion binding"/>
    <property type="evidence" value="ECO:0007669"/>
    <property type="project" value="UniProtKB-KW"/>
</dbReference>
<feature type="compositionally biased region" description="Acidic residues" evidence="7">
    <location>
        <begin position="105"/>
        <end position="117"/>
    </location>
</feature>
<organism evidence="9 11">
    <name type="scientific">Didymodactylos carnosus</name>
    <dbReference type="NCBI Taxonomy" id="1234261"/>
    <lineage>
        <taxon>Eukaryota</taxon>
        <taxon>Metazoa</taxon>
        <taxon>Spiralia</taxon>
        <taxon>Gnathifera</taxon>
        <taxon>Rotifera</taxon>
        <taxon>Eurotatoria</taxon>
        <taxon>Bdelloidea</taxon>
        <taxon>Philodinida</taxon>
        <taxon>Philodinidae</taxon>
        <taxon>Didymodactylos</taxon>
    </lineage>
</organism>
<evidence type="ECO:0000256" key="1">
    <source>
        <dbReference type="ARBA" id="ARBA00004123"/>
    </source>
</evidence>
<keyword evidence="5" id="KW-0862">Zinc</keyword>
<keyword evidence="3" id="KW-0677">Repeat</keyword>
<feature type="region of interest" description="Disordered" evidence="7">
    <location>
        <begin position="231"/>
        <end position="272"/>
    </location>
</feature>
<dbReference type="AlphaFoldDB" id="A0A8S2FU96"/>
<dbReference type="Proteomes" id="UP000682733">
    <property type="component" value="Unassembled WGS sequence"/>
</dbReference>
<evidence type="ECO:0000256" key="3">
    <source>
        <dbReference type="ARBA" id="ARBA00022737"/>
    </source>
</evidence>
<evidence type="ECO:0000256" key="5">
    <source>
        <dbReference type="ARBA" id="ARBA00022833"/>
    </source>
</evidence>
<feature type="compositionally biased region" description="Acidic residues" evidence="7">
    <location>
        <begin position="256"/>
        <end position="270"/>
    </location>
</feature>
<feature type="domain" description="C2H2-type" evidence="8">
    <location>
        <begin position="17"/>
        <end position="41"/>
    </location>
</feature>
<evidence type="ECO:0000256" key="7">
    <source>
        <dbReference type="SAM" id="MobiDB-lite"/>
    </source>
</evidence>
<evidence type="ECO:0000313" key="11">
    <source>
        <dbReference type="Proteomes" id="UP000677228"/>
    </source>
</evidence>
<dbReference type="SUPFAM" id="SSF57667">
    <property type="entry name" value="beta-beta-alpha zinc fingers"/>
    <property type="match status" value="1"/>
</dbReference>
<evidence type="ECO:0000256" key="6">
    <source>
        <dbReference type="ARBA" id="ARBA00023242"/>
    </source>
</evidence>
<dbReference type="EMBL" id="CAJOBA010062258">
    <property type="protein sequence ID" value="CAF4336776.1"/>
    <property type="molecule type" value="Genomic_DNA"/>
</dbReference>
<dbReference type="InterPro" id="IPR036236">
    <property type="entry name" value="Znf_C2H2_sf"/>
</dbReference>
<dbReference type="GO" id="GO:0005634">
    <property type="term" value="C:nucleus"/>
    <property type="evidence" value="ECO:0007669"/>
    <property type="project" value="UniProtKB-SubCell"/>
</dbReference>
<evidence type="ECO:0000256" key="2">
    <source>
        <dbReference type="ARBA" id="ARBA00022723"/>
    </source>
</evidence>
<feature type="domain" description="C2H2-type" evidence="8">
    <location>
        <begin position="185"/>
        <end position="207"/>
    </location>
</feature>
<accession>A0A8S2FU96</accession>
<comment type="subcellular location">
    <subcellularLocation>
        <location evidence="1">Nucleus</location>
    </subcellularLocation>
</comment>
<sequence>MAELRRHLIVHSSEQPYHCFNCDYRSKWKCDVKKHMRVCGHHGPVLVGRKAMQKVMESLGLVIGNTDKQQQAAAAAAAAVMMQMTKLNEQLQHHDLNEQEDNLEYTASEDEEDDDLVTGDHSKREWDETDTNNVSPPSIATDNSRTINEDRDESTAAAAISVNSQKKKHMKFPSSTSQTISNSNLRCRQCDHEANDLSDLLVHRKAHACTKNGTKTNTAVNVSSHYHNADTINSSKTSLSNDNSHINNDISHEQSDMEEENSNLSDESENDNTQLVEQHEIDSFDIHLCVLIH</sequence>
<proteinExistence type="predicted"/>
<evidence type="ECO:0000259" key="8">
    <source>
        <dbReference type="SMART" id="SM00355"/>
    </source>
</evidence>
<gene>
    <name evidence="9" type="ORF">OVA965_LOCUS39103</name>
    <name evidence="10" type="ORF">TMI583_LOCUS40362</name>
</gene>
<keyword evidence="2" id="KW-0479">Metal-binding</keyword>
<keyword evidence="4" id="KW-0863">Zinc-finger</keyword>
<feature type="compositionally biased region" description="Low complexity" evidence="7">
    <location>
        <begin position="238"/>
        <end position="249"/>
    </location>
</feature>
<protein>
    <recommendedName>
        <fullName evidence="8">C2H2-type domain-containing protein</fullName>
    </recommendedName>
</protein>
<feature type="region of interest" description="Disordered" evidence="7">
    <location>
        <begin position="105"/>
        <end position="150"/>
    </location>
</feature>
<dbReference type="Proteomes" id="UP000677228">
    <property type="component" value="Unassembled WGS sequence"/>
</dbReference>
<comment type="caution">
    <text evidence="9">The sequence shown here is derived from an EMBL/GenBank/DDBJ whole genome shotgun (WGS) entry which is preliminary data.</text>
</comment>
<dbReference type="EMBL" id="CAJNOK010039849">
    <property type="protein sequence ID" value="CAF1547516.1"/>
    <property type="molecule type" value="Genomic_DNA"/>
</dbReference>
<dbReference type="Gene3D" id="3.30.160.60">
    <property type="entry name" value="Classic Zinc Finger"/>
    <property type="match status" value="1"/>
</dbReference>
<dbReference type="InterPro" id="IPR013087">
    <property type="entry name" value="Znf_C2H2_type"/>
</dbReference>
<feature type="compositionally biased region" description="Polar residues" evidence="7">
    <location>
        <begin position="131"/>
        <end position="146"/>
    </location>
</feature>
<evidence type="ECO:0000313" key="10">
    <source>
        <dbReference type="EMBL" id="CAF4336776.1"/>
    </source>
</evidence>
<keyword evidence="6" id="KW-0539">Nucleus</keyword>
<evidence type="ECO:0000256" key="4">
    <source>
        <dbReference type="ARBA" id="ARBA00022771"/>
    </source>
</evidence>
<dbReference type="SMART" id="SM00355">
    <property type="entry name" value="ZnF_C2H2"/>
    <property type="match status" value="2"/>
</dbReference>
<dbReference type="InterPro" id="IPR050888">
    <property type="entry name" value="ZnF_C2H2-type_TF"/>
</dbReference>
<evidence type="ECO:0000313" key="9">
    <source>
        <dbReference type="EMBL" id="CAF1547516.1"/>
    </source>
</evidence>
<name>A0A8S2FU96_9BILA</name>